<protein>
    <submittedName>
        <fullName evidence="6">Amino acid adenylation domain-containing protein</fullName>
    </submittedName>
</protein>
<dbReference type="InterPro" id="IPR001242">
    <property type="entry name" value="Condensation_dom"/>
</dbReference>
<dbReference type="InterPro" id="IPR000873">
    <property type="entry name" value="AMP-dep_synth/lig_dom"/>
</dbReference>
<keyword evidence="3" id="KW-0597">Phosphoprotein</keyword>
<dbReference type="InterPro" id="IPR036736">
    <property type="entry name" value="ACP-like_sf"/>
</dbReference>
<name>A0ABS3VJZ6_MICEH</name>
<dbReference type="Proteomes" id="UP000823521">
    <property type="component" value="Unassembled WGS sequence"/>
</dbReference>
<evidence type="ECO:0000256" key="4">
    <source>
        <dbReference type="SAM" id="MobiDB-lite"/>
    </source>
</evidence>
<dbReference type="Gene3D" id="1.10.1200.10">
    <property type="entry name" value="ACP-like"/>
    <property type="match status" value="1"/>
</dbReference>
<dbReference type="Gene3D" id="3.40.50.980">
    <property type="match status" value="2"/>
</dbReference>
<dbReference type="PANTHER" id="PTHR45527:SF1">
    <property type="entry name" value="FATTY ACID SYNTHASE"/>
    <property type="match status" value="1"/>
</dbReference>
<dbReference type="InterPro" id="IPR045851">
    <property type="entry name" value="AMP-bd_C_sf"/>
</dbReference>
<dbReference type="Pfam" id="PF00501">
    <property type="entry name" value="AMP-binding"/>
    <property type="match status" value="1"/>
</dbReference>
<evidence type="ECO:0000313" key="7">
    <source>
        <dbReference type="Proteomes" id="UP000823521"/>
    </source>
</evidence>
<sequence length="1155" mass="123914">MSPTTDRDGGRPRATSSGSVGDAVADLSPQRQALLLRKLAERGLAGTAGTTAPAIARQPRTGPDQRFVCSSGQRRMWLSSQYDPTDPSFHVAVSLRFTGRLRVDALRHALSDLVQRHEVLRTVYVGEDGEPRQVVRATMVVPMTEVDLRDLPAADRETRARELGRAAFATPFDLATGPVLRAALYRLADDGHVLMVTVHHIAIDGWSIGNALRELAVCYSRRLDGTDPPPPLPELAVQYADYAHWQQQALAGDGELASGLDFWRRQLAAPRTDTELPTTRRRAGTVDGGGNGGKVIVMLPPDLLDGLRRAAGTTRGTTPFVLLLTAFKALLMRYTATPDVTVGTLVAARTQVELEPLVGYFANPLALRTRLDPGWTFTEAVARVRSTVIDGFAHQGVPFDLVVQELAPRRDADRHPFFQSAMIMHNFDNGGGGSGWPGLDVRWWDGALDDMLFDLTLVGVPQPDGAVEVTFSYRTEVFDHADVERLAGHFLQLLTALRTDPGRCLGDLPLLTPAERQRMLTDWQGPVRAGTTTFPALWRQSVRRHPDAVAVSAADGDLSYRELDLRADRLAQRLRATGVRPEDPVGICLDRSSALLVAVLGVWRAGAAYVPLDPSFPVERLRMMVADAGVAVLVTETPVHDRLAGLCAAVPEVIYLDRERTDPTTPTVPPTVTGPHADQLAYVIYTSGSTGRPKGVEVSHGAVGNLLCSFAGSLGLTPADRLLAVTTLSFDISVLELLLPLVTGARTVIADNVEVTDGVALRTRARASGATVMQATPATWRMLLSAGGVPDPVRHRLCGGEAFSRDLTAALAGGTLWNVYGPTETTVWSAAGVVEPSDGPVSIGPPIGNTHIHLLDDRGQPVPVGVTGEVFIGGAGVARGYRGRAALTADRFVPDPFTDTPGARMYATGDLARRLPDGRLEFLGRGDQQVKVRGFRVELGEIEAVLRTHDDLVWDAAVAAWTGGAADSDGDTRLVAYLVAGLPDTGPAELWALLAPRLAQRLPGYLMPATVVLLDALPLTPNGKLDRAALPAPDWGATSSTPYVAPRNPVETAVARIWEEVLDVRPIGVDSDFFALGGHSLLAERVLARLRAYFQLAAPTRVLFEAPTVAGLSAALAEREPVPGQLVAIAELRAQIEAMSPEAVARMLDEEEAVG</sequence>
<dbReference type="CDD" id="cd19531">
    <property type="entry name" value="LCL_NRPS-like"/>
    <property type="match status" value="1"/>
</dbReference>
<accession>A0ABS3VJZ6</accession>
<dbReference type="SUPFAM" id="SSF47336">
    <property type="entry name" value="ACP-like"/>
    <property type="match status" value="1"/>
</dbReference>
<dbReference type="Pfam" id="PF00668">
    <property type="entry name" value="Condensation"/>
    <property type="match status" value="1"/>
</dbReference>
<dbReference type="Gene3D" id="3.30.559.10">
    <property type="entry name" value="Chloramphenicol acetyltransferase-like domain"/>
    <property type="match status" value="1"/>
</dbReference>
<feature type="compositionally biased region" description="Basic and acidic residues" evidence="4">
    <location>
        <begin position="1"/>
        <end position="11"/>
    </location>
</feature>
<dbReference type="SUPFAM" id="SSF56801">
    <property type="entry name" value="Acetyl-CoA synthetase-like"/>
    <property type="match status" value="1"/>
</dbReference>
<dbReference type="InterPro" id="IPR010071">
    <property type="entry name" value="AA_adenyl_dom"/>
</dbReference>
<dbReference type="InterPro" id="IPR023213">
    <property type="entry name" value="CAT-like_dom_sf"/>
</dbReference>
<organism evidence="6 7">
    <name type="scientific">Micromonospora echinofusca</name>
    <dbReference type="NCBI Taxonomy" id="47858"/>
    <lineage>
        <taxon>Bacteria</taxon>
        <taxon>Bacillati</taxon>
        <taxon>Actinomycetota</taxon>
        <taxon>Actinomycetes</taxon>
        <taxon>Micromonosporales</taxon>
        <taxon>Micromonosporaceae</taxon>
        <taxon>Micromonospora</taxon>
    </lineage>
</organism>
<feature type="domain" description="Carrier" evidence="5">
    <location>
        <begin position="1045"/>
        <end position="1120"/>
    </location>
</feature>
<dbReference type="Pfam" id="PF13193">
    <property type="entry name" value="AMP-binding_C"/>
    <property type="match status" value="1"/>
</dbReference>
<evidence type="ECO:0000256" key="2">
    <source>
        <dbReference type="ARBA" id="ARBA00022450"/>
    </source>
</evidence>
<dbReference type="Gene3D" id="3.30.559.30">
    <property type="entry name" value="Nonribosomal peptide synthetase, condensation domain"/>
    <property type="match status" value="1"/>
</dbReference>
<dbReference type="PROSITE" id="PS50075">
    <property type="entry name" value="CARRIER"/>
    <property type="match status" value="1"/>
</dbReference>
<comment type="cofactor">
    <cofactor evidence="1">
        <name>pantetheine 4'-phosphate</name>
        <dbReference type="ChEBI" id="CHEBI:47942"/>
    </cofactor>
</comment>
<evidence type="ECO:0000313" key="6">
    <source>
        <dbReference type="EMBL" id="MBO4204848.1"/>
    </source>
</evidence>
<feature type="region of interest" description="Disordered" evidence="4">
    <location>
        <begin position="1"/>
        <end position="26"/>
    </location>
</feature>
<reference evidence="6 7" key="1">
    <citation type="submission" date="2019-12" db="EMBL/GenBank/DDBJ databases">
        <title>Whole genome sequencing of endophytic Actinobacterium Micromonospora sp. MPMI6T.</title>
        <authorList>
            <person name="Evv R."/>
            <person name="Podile A.R."/>
        </authorList>
    </citation>
    <scope>NUCLEOTIDE SEQUENCE [LARGE SCALE GENOMIC DNA]</scope>
    <source>
        <strain evidence="6 7">MPMI6</strain>
    </source>
</reference>
<gene>
    <name evidence="6" type="ORF">GSF22_02330</name>
</gene>
<keyword evidence="7" id="KW-1185">Reference proteome</keyword>
<dbReference type="NCBIfam" id="TIGR01733">
    <property type="entry name" value="AA-adenyl-dom"/>
    <property type="match status" value="1"/>
</dbReference>
<dbReference type="InterPro" id="IPR020806">
    <property type="entry name" value="PKS_PP-bd"/>
</dbReference>
<evidence type="ECO:0000256" key="1">
    <source>
        <dbReference type="ARBA" id="ARBA00001957"/>
    </source>
</evidence>
<dbReference type="EMBL" id="WVUH01000007">
    <property type="protein sequence ID" value="MBO4204848.1"/>
    <property type="molecule type" value="Genomic_DNA"/>
</dbReference>
<dbReference type="SMART" id="SM00823">
    <property type="entry name" value="PKS_PP"/>
    <property type="match status" value="1"/>
</dbReference>
<dbReference type="Gene3D" id="2.30.38.10">
    <property type="entry name" value="Luciferase, Domain 3"/>
    <property type="match status" value="1"/>
</dbReference>
<dbReference type="InterPro" id="IPR020845">
    <property type="entry name" value="AMP-binding_CS"/>
</dbReference>
<dbReference type="RefSeq" id="WP_208811033.1">
    <property type="nucleotide sequence ID" value="NZ_WVUH01000007.1"/>
</dbReference>
<dbReference type="Pfam" id="PF00550">
    <property type="entry name" value="PP-binding"/>
    <property type="match status" value="1"/>
</dbReference>
<dbReference type="Gene3D" id="3.30.300.30">
    <property type="match status" value="1"/>
</dbReference>
<dbReference type="InterPro" id="IPR009081">
    <property type="entry name" value="PP-bd_ACP"/>
</dbReference>
<proteinExistence type="predicted"/>
<keyword evidence="2" id="KW-0596">Phosphopantetheine</keyword>
<dbReference type="PROSITE" id="PS00455">
    <property type="entry name" value="AMP_BINDING"/>
    <property type="match status" value="1"/>
</dbReference>
<evidence type="ECO:0000256" key="3">
    <source>
        <dbReference type="ARBA" id="ARBA00022553"/>
    </source>
</evidence>
<dbReference type="SUPFAM" id="SSF52777">
    <property type="entry name" value="CoA-dependent acyltransferases"/>
    <property type="match status" value="2"/>
</dbReference>
<dbReference type="PANTHER" id="PTHR45527">
    <property type="entry name" value="NONRIBOSOMAL PEPTIDE SYNTHETASE"/>
    <property type="match status" value="1"/>
</dbReference>
<evidence type="ECO:0000259" key="5">
    <source>
        <dbReference type="PROSITE" id="PS50075"/>
    </source>
</evidence>
<dbReference type="InterPro" id="IPR025110">
    <property type="entry name" value="AMP-bd_C"/>
</dbReference>
<comment type="caution">
    <text evidence="6">The sequence shown here is derived from an EMBL/GenBank/DDBJ whole genome shotgun (WGS) entry which is preliminary data.</text>
</comment>